<gene>
    <name evidence="2" type="ORF">ASIM_LOCUS1507</name>
</gene>
<dbReference type="SUPFAM" id="SSF50156">
    <property type="entry name" value="PDZ domain-like"/>
    <property type="match status" value="1"/>
</dbReference>
<dbReference type="InterPro" id="IPR041489">
    <property type="entry name" value="PDZ_6"/>
</dbReference>
<protein>
    <submittedName>
        <fullName evidence="4">PDZ domain-containing protein</fullName>
    </submittedName>
</protein>
<dbReference type="AlphaFoldDB" id="A0A0M3J274"/>
<sequence length="199" mass="21995">MATEITLNDRTPAIHRSFSLRRKKSIGSCDSSASTSTNNNGRIPLPGFVILLASDSQRRITLYGTAADRAGLCIGDEIIEVNGTPVEGKEHAEIVRLIHKRWNRNFVVVKSDSVCNATSIKIADYPRFASLAIPAASDAHFEVNICLCHSKFLSAFWESIVASRIRKLRAFVPFRSLILSDCERSPPLHLVSSMVLLLM</sequence>
<dbReference type="InterPro" id="IPR036034">
    <property type="entry name" value="PDZ_sf"/>
</dbReference>
<dbReference type="InterPro" id="IPR001478">
    <property type="entry name" value="PDZ"/>
</dbReference>
<feature type="domain" description="PDZ" evidence="1">
    <location>
        <begin position="32"/>
        <end position="113"/>
    </location>
</feature>
<organism evidence="4">
    <name type="scientific">Anisakis simplex</name>
    <name type="common">Herring worm</name>
    <dbReference type="NCBI Taxonomy" id="6269"/>
    <lineage>
        <taxon>Eukaryota</taxon>
        <taxon>Metazoa</taxon>
        <taxon>Ecdysozoa</taxon>
        <taxon>Nematoda</taxon>
        <taxon>Chromadorea</taxon>
        <taxon>Rhabditida</taxon>
        <taxon>Spirurina</taxon>
        <taxon>Ascaridomorpha</taxon>
        <taxon>Ascaridoidea</taxon>
        <taxon>Anisakidae</taxon>
        <taxon>Anisakis</taxon>
        <taxon>Anisakis simplex complex</taxon>
    </lineage>
</organism>
<dbReference type="Proteomes" id="UP000267096">
    <property type="component" value="Unassembled WGS sequence"/>
</dbReference>
<reference evidence="4" key="1">
    <citation type="submission" date="2017-02" db="UniProtKB">
        <authorList>
            <consortium name="WormBaseParasite"/>
        </authorList>
    </citation>
    <scope>IDENTIFICATION</scope>
</reference>
<reference evidence="2 3" key="2">
    <citation type="submission" date="2018-11" db="EMBL/GenBank/DDBJ databases">
        <authorList>
            <consortium name="Pathogen Informatics"/>
        </authorList>
    </citation>
    <scope>NUCLEOTIDE SEQUENCE [LARGE SCALE GENOMIC DNA]</scope>
</reference>
<dbReference type="SMART" id="SM00228">
    <property type="entry name" value="PDZ"/>
    <property type="match status" value="1"/>
</dbReference>
<evidence type="ECO:0000313" key="2">
    <source>
        <dbReference type="EMBL" id="VDK18832.1"/>
    </source>
</evidence>
<evidence type="ECO:0000313" key="3">
    <source>
        <dbReference type="Proteomes" id="UP000267096"/>
    </source>
</evidence>
<dbReference type="EMBL" id="UYRR01001629">
    <property type="protein sequence ID" value="VDK18832.1"/>
    <property type="molecule type" value="Genomic_DNA"/>
</dbReference>
<dbReference type="Pfam" id="PF17820">
    <property type="entry name" value="PDZ_6"/>
    <property type="match status" value="1"/>
</dbReference>
<evidence type="ECO:0000259" key="1">
    <source>
        <dbReference type="PROSITE" id="PS50106"/>
    </source>
</evidence>
<keyword evidence="3" id="KW-1185">Reference proteome</keyword>
<dbReference type="PROSITE" id="PS50106">
    <property type="entry name" value="PDZ"/>
    <property type="match status" value="1"/>
</dbReference>
<dbReference type="Gene3D" id="2.30.42.10">
    <property type="match status" value="1"/>
</dbReference>
<evidence type="ECO:0000313" key="4">
    <source>
        <dbReference type="WBParaSite" id="ASIM_0000163001-mRNA-1"/>
    </source>
</evidence>
<name>A0A0M3J274_ANISI</name>
<dbReference type="WBParaSite" id="ASIM_0000163001-mRNA-1">
    <property type="protein sequence ID" value="ASIM_0000163001-mRNA-1"/>
    <property type="gene ID" value="ASIM_0000163001"/>
</dbReference>
<accession>A0A0M3J274</accession>
<proteinExistence type="predicted"/>
<dbReference type="OrthoDB" id="43580at2759"/>